<keyword evidence="3" id="KW-0067">ATP-binding</keyword>
<name>A0A9Q9BMA1_TREDN</name>
<dbReference type="RefSeq" id="WP_253717149.1">
    <property type="nucleotide sequence ID" value="NZ_CP051522.1"/>
</dbReference>
<feature type="domain" description="DUF4143" evidence="2">
    <location>
        <begin position="201"/>
        <end position="349"/>
    </location>
</feature>
<dbReference type="InterPro" id="IPR041682">
    <property type="entry name" value="AAA_14"/>
</dbReference>
<organism evidence="3 4">
    <name type="scientific">Treponema denticola</name>
    <dbReference type="NCBI Taxonomy" id="158"/>
    <lineage>
        <taxon>Bacteria</taxon>
        <taxon>Pseudomonadati</taxon>
        <taxon>Spirochaetota</taxon>
        <taxon>Spirochaetia</taxon>
        <taxon>Spirochaetales</taxon>
        <taxon>Treponemataceae</taxon>
        <taxon>Treponema</taxon>
    </lineage>
</organism>
<sequence length="402" mass="47001">MSYIVRSRYMEKIRQFTDKPIIKVLSGMRRVGKSTILLLIKDEVFSHIPDKNKIYLNFESIELFTVNKAEALIEYLKPLVKDLTGRIYFFFDEIQFVENWEQVINGLRVDLDCDIYLTGSNSGLLSGDLASLLAGRYVEFEIQPFSFGEFIRCFDGKPLSREDLFFAFVKTGGMPFLKYFNLEDVPSFKYLNDVYNTVLVKDVLQYNNIRDVDIFNRILDYAMENIGHTFSANSIKNYFKNENRNVSADTVLNYLDYCSKAFIIKKVPRYDTAGKKVLKIDEKYYLTDHGFRQARGFSNIKDIERVLENIVYIELRSRGYEVTIGKVKDKEIDFIAKRENDVSYYQVAYKMGDESTREREFGVYKAIKDNFPKYVLSLDSMDFTQDGIIHKNIIDFLLEYGA</sequence>
<dbReference type="EMBL" id="CP051635">
    <property type="protein sequence ID" value="UTD01290.1"/>
    <property type="molecule type" value="Genomic_DNA"/>
</dbReference>
<dbReference type="InterPro" id="IPR027417">
    <property type="entry name" value="P-loop_NTPase"/>
</dbReference>
<reference evidence="3" key="1">
    <citation type="submission" date="2020-04" db="EMBL/GenBank/DDBJ databases">
        <title>Comparative genomics of oral phylogroup-2 Treponema strains.</title>
        <authorList>
            <person name="Zeng H."/>
            <person name="Chan Y.K."/>
            <person name="Watt R.M."/>
        </authorList>
    </citation>
    <scope>NUCLEOTIDE SEQUENCE</scope>
    <source>
        <strain evidence="3">OMZ 905</strain>
    </source>
</reference>
<dbReference type="AlphaFoldDB" id="A0A9Q9BMA1"/>
<evidence type="ECO:0000313" key="4">
    <source>
        <dbReference type="Proteomes" id="UP001056981"/>
    </source>
</evidence>
<dbReference type="Pfam" id="PF13635">
    <property type="entry name" value="DUF4143"/>
    <property type="match status" value="1"/>
</dbReference>
<evidence type="ECO:0000259" key="1">
    <source>
        <dbReference type="Pfam" id="PF13173"/>
    </source>
</evidence>
<gene>
    <name evidence="3" type="ORF">E4N86_11655</name>
</gene>
<dbReference type="Proteomes" id="UP001056981">
    <property type="component" value="Chromosome"/>
</dbReference>
<dbReference type="InterPro" id="IPR025420">
    <property type="entry name" value="DUF4143"/>
</dbReference>
<feature type="domain" description="AAA" evidence="1">
    <location>
        <begin position="22"/>
        <end position="150"/>
    </location>
</feature>
<keyword evidence="3" id="KW-0547">Nucleotide-binding</keyword>
<dbReference type="PANTHER" id="PTHR33295">
    <property type="entry name" value="ATPASE"/>
    <property type="match status" value="1"/>
</dbReference>
<proteinExistence type="predicted"/>
<protein>
    <submittedName>
        <fullName evidence="3">ATP-binding protein</fullName>
    </submittedName>
</protein>
<accession>A0A9Q9BMA1</accession>
<dbReference type="Pfam" id="PF13173">
    <property type="entry name" value="AAA_14"/>
    <property type="match status" value="1"/>
</dbReference>
<dbReference type="SUPFAM" id="SSF52540">
    <property type="entry name" value="P-loop containing nucleoside triphosphate hydrolases"/>
    <property type="match status" value="1"/>
</dbReference>
<evidence type="ECO:0000259" key="2">
    <source>
        <dbReference type="Pfam" id="PF13635"/>
    </source>
</evidence>
<evidence type="ECO:0000313" key="3">
    <source>
        <dbReference type="EMBL" id="UTD01290.1"/>
    </source>
</evidence>
<dbReference type="GO" id="GO:0005524">
    <property type="term" value="F:ATP binding"/>
    <property type="evidence" value="ECO:0007669"/>
    <property type="project" value="UniProtKB-KW"/>
</dbReference>
<dbReference type="PANTHER" id="PTHR33295:SF20">
    <property type="entry name" value="ATPASE"/>
    <property type="match status" value="1"/>
</dbReference>